<comment type="caution">
    <text evidence="2">The sequence shown here is derived from an EMBL/GenBank/DDBJ whole genome shotgun (WGS) entry which is preliminary data.</text>
</comment>
<dbReference type="Gene3D" id="3.30.70.120">
    <property type="match status" value="1"/>
</dbReference>
<dbReference type="PROSITE" id="PS51343">
    <property type="entry name" value="PII_GLNB_DOM"/>
    <property type="match status" value="1"/>
</dbReference>
<dbReference type="InterPro" id="IPR002187">
    <property type="entry name" value="N-reg_PII"/>
</dbReference>
<organism evidence="2 3">
    <name type="scientific">Candidatus Scalindua arabica</name>
    <dbReference type="NCBI Taxonomy" id="1127984"/>
    <lineage>
        <taxon>Bacteria</taxon>
        <taxon>Pseudomonadati</taxon>
        <taxon>Planctomycetota</taxon>
        <taxon>Candidatus Brocadiia</taxon>
        <taxon>Candidatus Brocadiales</taxon>
        <taxon>Candidatus Scalinduaceae</taxon>
        <taxon>Candidatus Scalindua</taxon>
    </lineage>
</organism>
<dbReference type="InterPro" id="IPR015867">
    <property type="entry name" value="N-reg_PII/ATP_PRibTrfase_C"/>
</dbReference>
<reference evidence="2" key="1">
    <citation type="journal article" date="2021" name="ISME J.">
        <title>Fine-scale metabolic discontinuity in a stratified prokaryote microbiome of a Red Sea deep halocline.</title>
        <authorList>
            <person name="Michoud G."/>
            <person name="Ngugi D.K."/>
            <person name="Barozzi A."/>
            <person name="Merlino G."/>
            <person name="Calleja M.L."/>
            <person name="Delgado-Huertas A."/>
            <person name="Moran X.A.G."/>
            <person name="Daffonchio D."/>
        </authorList>
    </citation>
    <scope>NUCLEOTIDE SEQUENCE</scope>
    <source>
        <strain evidence="2">SuakinDeep_MAG55_1</strain>
    </source>
</reference>
<proteinExistence type="predicted"/>
<dbReference type="GO" id="GO:0006808">
    <property type="term" value="P:regulation of nitrogen utilization"/>
    <property type="evidence" value="ECO:0007669"/>
    <property type="project" value="InterPro"/>
</dbReference>
<dbReference type="PRINTS" id="PR00340">
    <property type="entry name" value="PIIGLNB"/>
</dbReference>
<dbReference type="EMBL" id="JAANXD010000025">
    <property type="protein sequence ID" value="MBS1257437.1"/>
    <property type="molecule type" value="Genomic_DNA"/>
</dbReference>
<dbReference type="Proteomes" id="UP000722750">
    <property type="component" value="Unassembled WGS sequence"/>
</dbReference>
<dbReference type="InterPro" id="IPR011322">
    <property type="entry name" value="N-reg_PII-like_a/b"/>
</dbReference>
<keyword evidence="1" id="KW-0597">Phosphoprotein</keyword>
<dbReference type="GO" id="GO:0005829">
    <property type="term" value="C:cytosol"/>
    <property type="evidence" value="ECO:0007669"/>
    <property type="project" value="TreeGrafter"/>
</dbReference>
<protein>
    <submittedName>
        <fullName evidence="2">Nitrogen regulatory protein P-II</fullName>
    </submittedName>
</protein>
<dbReference type="AlphaFoldDB" id="A0A941W160"/>
<gene>
    <name evidence="2" type="ORF">MAG551_00481</name>
</gene>
<dbReference type="GO" id="GO:0030234">
    <property type="term" value="F:enzyme regulator activity"/>
    <property type="evidence" value="ECO:0007669"/>
    <property type="project" value="InterPro"/>
</dbReference>
<evidence type="ECO:0000313" key="3">
    <source>
        <dbReference type="Proteomes" id="UP000722750"/>
    </source>
</evidence>
<name>A0A941W160_9BACT</name>
<dbReference type="SUPFAM" id="SSF54913">
    <property type="entry name" value="GlnB-like"/>
    <property type="match status" value="1"/>
</dbReference>
<dbReference type="PANTHER" id="PTHR30115">
    <property type="entry name" value="NITROGEN REGULATORY PROTEIN P-II"/>
    <property type="match status" value="1"/>
</dbReference>
<evidence type="ECO:0000256" key="1">
    <source>
        <dbReference type="PIRSR" id="PIRSR602187-50"/>
    </source>
</evidence>
<feature type="modified residue" description="O-UMP-tyrosine" evidence="1">
    <location>
        <position position="52"/>
    </location>
</feature>
<evidence type="ECO:0000313" key="2">
    <source>
        <dbReference type="EMBL" id="MBS1257437.1"/>
    </source>
</evidence>
<dbReference type="Pfam" id="PF00543">
    <property type="entry name" value="P-II"/>
    <property type="match status" value="1"/>
</dbReference>
<dbReference type="GO" id="GO:0005524">
    <property type="term" value="F:ATP binding"/>
    <property type="evidence" value="ECO:0007669"/>
    <property type="project" value="TreeGrafter"/>
</dbReference>
<dbReference type="PANTHER" id="PTHR30115:SF11">
    <property type="entry name" value="NITROGEN REGULATORY PROTEIN P-II HOMOLOG"/>
    <property type="match status" value="1"/>
</dbReference>
<accession>A0A941W160</accession>
<sequence length="126" mass="14053">MKLIKVILRPEKVLDLKDALSALGYHGITTKHASGYGEQKKTVTQVYRGKVYEQRTDAIEREELEFIVADNKIEEVIETIINTAKTDQGGDGRIYVSPIDNAIHIHTGDRHVGDSTETGFNGDVKE</sequence>
<dbReference type="SMART" id="SM00938">
    <property type="entry name" value="P-II"/>
    <property type="match status" value="1"/>
</dbReference>